<protein>
    <submittedName>
        <fullName evidence="6">RNA polymerase sigma factor</fullName>
    </submittedName>
</protein>
<dbReference type="InterPro" id="IPR037401">
    <property type="entry name" value="SnoaL-like"/>
</dbReference>
<dbReference type="SUPFAM" id="SSF88946">
    <property type="entry name" value="Sigma2 domain of RNA polymerase sigma factors"/>
    <property type="match status" value="1"/>
</dbReference>
<dbReference type="AlphaFoldDB" id="A0A402D0I6"/>
<dbReference type="PANTHER" id="PTHR43133:SF65">
    <property type="entry name" value="ECF RNA POLYMERASE SIGMA FACTOR SIGG"/>
    <property type="match status" value="1"/>
</dbReference>
<evidence type="ECO:0000256" key="3">
    <source>
        <dbReference type="ARBA" id="ARBA00023015"/>
    </source>
</evidence>
<dbReference type="NCBIfam" id="TIGR02960">
    <property type="entry name" value="SigX5"/>
    <property type="match status" value="1"/>
</dbReference>
<dbReference type="InterPro" id="IPR013324">
    <property type="entry name" value="RNA_pol_sigma_r3/r4-like"/>
</dbReference>
<accession>A0A402D0I6</accession>
<dbReference type="InterPro" id="IPR007627">
    <property type="entry name" value="RNA_pol_sigma70_r2"/>
</dbReference>
<dbReference type="Gene3D" id="1.10.1740.10">
    <property type="match status" value="1"/>
</dbReference>
<keyword evidence="5" id="KW-0804">Transcription</keyword>
<keyword evidence="3" id="KW-0805">Transcription regulation</keyword>
<dbReference type="Gene3D" id="1.10.10.10">
    <property type="entry name" value="Winged helix-like DNA-binding domain superfamily/Winged helix DNA-binding domain"/>
    <property type="match status" value="1"/>
</dbReference>
<comment type="similarity">
    <text evidence="1">Belongs to the sigma-70 factor family. ECF subfamily.</text>
</comment>
<evidence type="ECO:0000256" key="5">
    <source>
        <dbReference type="ARBA" id="ARBA00023163"/>
    </source>
</evidence>
<evidence type="ECO:0000313" key="6">
    <source>
        <dbReference type="EMBL" id="BDI33644.1"/>
    </source>
</evidence>
<dbReference type="Pfam" id="PF12680">
    <property type="entry name" value="SnoaL_2"/>
    <property type="match status" value="1"/>
</dbReference>
<evidence type="ECO:0000256" key="2">
    <source>
        <dbReference type="ARBA" id="ARBA00011344"/>
    </source>
</evidence>
<name>A0A402D0I6_9BACT</name>
<dbReference type="NCBIfam" id="TIGR02937">
    <property type="entry name" value="sigma70-ECF"/>
    <property type="match status" value="1"/>
</dbReference>
<dbReference type="SUPFAM" id="SSF54427">
    <property type="entry name" value="NTF2-like"/>
    <property type="match status" value="1"/>
</dbReference>
<dbReference type="InterPro" id="IPR036388">
    <property type="entry name" value="WH-like_DNA-bd_sf"/>
</dbReference>
<proteinExistence type="inferred from homology"/>
<comment type="subunit">
    <text evidence="2">Interacts transiently with the RNA polymerase catalytic core formed by RpoA, RpoB, RpoC and RpoZ (2 alpha, 1 beta, 1 beta' and 1 omega subunit) to form the RNA polymerase holoenzyme that can initiate transcription.</text>
</comment>
<gene>
    <name evidence="6" type="primary">rpoE_4</name>
    <name evidence="6" type="ORF">CCAX7_56950</name>
</gene>
<dbReference type="KEGG" id="ccot:CCAX7_56950"/>
<dbReference type="InterPro" id="IPR032710">
    <property type="entry name" value="NTF2-like_dom_sf"/>
</dbReference>
<dbReference type="Proteomes" id="UP000287394">
    <property type="component" value="Chromosome"/>
</dbReference>
<evidence type="ECO:0000256" key="1">
    <source>
        <dbReference type="ARBA" id="ARBA00010641"/>
    </source>
</evidence>
<dbReference type="Pfam" id="PF08281">
    <property type="entry name" value="Sigma70_r4_2"/>
    <property type="match status" value="1"/>
</dbReference>
<organism evidence="6 7">
    <name type="scientific">Capsulimonas corticalis</name>
    <dbReference type="NCBI Taxonomy" id="2219043"/>
    <lineage>
        <taxon>Bacteria</taxon>
        <taxon>Bacillati</taxon>
        <taxon>Armatimonadota</taxon>
        <taxon>Armatimonadia</taxon>
        <taxon>Capsulimonadales</taxon>
        <taxon>Capsulimonadaceae</taxon>
        <taxon>Capsulimonas</taxon>
    </lineage>
</organism>
<sequence>MNAMTDRDAFQEMAERYRGALHLHCYRMLGSLHDAEDCVQETYVRAWSAFGSYAGMGSPRNWLYKIATNTCLNALARRDRSRRVLPEAIGPASRGLPEGEPSGEIPWLEPYPDLLLARVPDTAPGPHARYEMREAVEFAFVAAIQYLPARQRAALLLCDVLGWSAAETAALLEGSVASVNSALQRARATLAKAMPGARPVAPDSTQSRLLDRYMQAWESKDVAGFAALLKENAVLSMPPWIQWYVGRNAIREFFDWAWNSENYGGFQLTPTSANASPAFALYSRTYEENAPWRSHSIQMLTLEDDAIAKIILFVKPLGPTLFPAFGLRDHAPFASEERERVS</sequence>
<evidence type="ECO:0000256" key="4">
    <source>
        <dbReference type="ARBA" id="ARBA00023082"/>
    </source>
</evidence>
<dbReference type="InterPro" id="IPR039425">
    <property type="entry name" value="RNA_pol_sigma-70-like"/>
</dbReference>
<keyword evidence="4" id="KW-0731">Sigma factor</keyword>
<dbReference type="Pfam" id="PF04542">
    <property type="entry name" value="Sigma70_r2"/>
    <property type="match status" value="1"/>
</dbReference>
<dbReference type="InterPro" id="IPR013249">
    <property type="entry name" value="RNA_pol_sigma70_r4_t2"/>
</dbReference>
<dbReference type="InterPro" id="IPR014284">
    <property type="entry name" value="RNA_pol_sigma-70_dom"/>
</dbReference>
<dbReference type="NCBIfam" id="NF006089">
    <property type="entry name" value="PRK08241.1"/>
    <property type="match status" value="1"/>
</dbReference>
<dbReference type="GO" id="GO:0016987">
    <property type="term" value="F:sigma factor activity"/>
    <property type="evidence" value="ECO:0007669"/>
    <property type="project" value="UniProtKB-KW"/>
</dbReference>
<dbReference type="EMBL" id="AP025739">
    <property type="protein sequence ID" value="BDI33644.1"/>
    <property type="molecule type" value="Genomic_DNA"/>
</dbReference>
<dbReference type="Gene3D" id="3.10.450.50">
    <property type="match status" value="1"/>
</dbReference>
<keyword evidence="7" id="KW-1185">Reference proteome</keyword>
<dbReference type="SUPFAM" id="SSF88659">
    <property type="entry name" value="Sigma3 and sigma4 domains of RNA polymerase sigma factors"/>
    <property type="match status" value="1"/>
</dbReference>
<dbReference type="GO" id="GO:0006352">
    <property type="term" value="P:DNA-templated transcription initiation"/>
    <property type="evidence" value="ECO:0007669"/>
    <property type="project" value="InterPro"/>
</dbReference>
<evidence type="ECO:0000313" key="7">
    <source>
        <dbReference type="Proteomes" id="UP000287394"/>
    </source>
</evidence>
<dbReference type="InterPro" id="IPR014305">
    <property type="entry name" value="RNA_pol_sigma-G_actinobac"/>
</dbReference>
<reference evidence="6 7" key="1">
    <citation type="journal article" date="2019" name="Int. J. Syst. Evol. Microbiol.">
        <title>Capsulimonas corticalis gen. nov., sp. nov., an aerobic capsulated bacterium, of a novel bacterial order, Capsulimonadales ord. nov., of the class Armatimonadia of the phylum Armatimonadetes.</title>
        <authorList>
            <person name="Li J."/>
            <person name="Kudo C."/>
            <person name="Tonouchi A."/>
        </authorList>
    </citation>
    <scope>NUCLEOTIDE SEQUENCE [LARGE SCALE GENOMIC DNA]</scope>
    <source>
        <strain evidence="6 7">AX-7</strain>
    </source>
</reference>
<dbReference type="GO" id="GO:0003677">
    <property type="term" value="F:DNA binding"/>
    <property type="evidence" value="ECO:0007669"/>
    <property type="project" value="InterPro"/>
</dbReference>
<dbReference type="PANTHER" id="PTHR43133">
    <property type="entry name" value="RNA POLYMERASE ECF-TYPE SIGMA FACTO"/>
    <property type="match status" value="1"/>
</dbReference>
<dbReference type="InterPro" id="IPR013325">
    <property type="entry name" value="RNA_pol_sigma_r2"/>
</dbReference>